<reference evidence="8 9" key="1">
    <citation type="submission" date="2015-12" db="EMBL/GenBank/DDBJ databases">
        <title>Diversity of Burkholderia near neighbor genomes.</title>
        <authorList>
            <person name="Sahl J."/>
            <person name="Wagner D."/>
            <person name="Keim P."/>
        </authorList>
    </citation>
    <scope>NUCLEOTIDE SEQUENCE [LARGE SCALE GENOMIC DNA]</scope>
    <source>
        <strain evidence="8 9">MSMB0783</strain>
    </source>
</reference>
<feature type="domain" description="Copper resistance protein D" evidence="7">
    <location>
        <begin position="197"/>
        <end position="304"/>
    </location>
</feature>
<dbReference type="Pfam" id="PF05425">
    <property type="entry name" value="CopD"/>
    <property type="match status" value="1"/>
</dbReference>
<sequence length="313" mass="33307">MNDGFLGILRLVAVAVQNVGFAVVVGALLSSQWLARGESTWQQRVGRRLVVTLRAASIVSLLASTLSFWAHCALMSESTLFDAGPAVWSMLAGTGFGHAWLVGAFFTLCIAVLAFLRSGNETRLPFAIWGALAGVALARSNAGHPVDAGLFSVPVWVDWLHLLAISAWVGLVLVTTYVVMPRLLDAPGNERQTSASFVQSLSDASTWALIVLFSTGAYNGWRGVNVPANLLHSIYGQVLMLKLALVLLGAALGGHNRFFEMPTLLSTLKKPSEAIPGRPLRRFGRVLHVESLVLVGVLMVAAVLGSSPLPGTT</sequence>
<name>A0A1B4LK36_9BURK</name>
<dbReference type="PANTHER" id="PTHR34820:SF4">
    <property type="entry name" value="INNER MEMBRANE PROTEIN YEBZ"/>
    <property type="match status" value="1"/>
</dbReference>
<feature type="transmembrane region" description="Helical" evidence="6">
    <location>
        <begin position="286"/>
        <end position="305"/>
    </location>
</feature>
<dbReference type="RefSeq" id="WP_069239905.1">
    <property type="nucleotide sequence ID" value="NZ_CP013422.1"/>
</dbReference>
<accession>A0A1B4LK36</accession>
<feature type="transmembrane region" description="Helical" evidence="6">
    <location>
        <begin position="6"/>
        <end position="29"/>
    </location>
</feature>
<keyword evidence="3 6" id="KW-0812">Transmembrane</keyword>
<evidence type="ECO:0000313" key="8">
    <source>
        <dbReference type="EMBL" id="AOJ77561.1"/>
    </source>
</evidence>
<feature type="transmembrane region" description="Helical" evidence="6">
    <location>
        <begin position="49"/>
        <end position="70"/>
    </location>
</feature>
<dbReference type="GO" id="GO:0005886">
    <property type="term" value="C:plasma membrane"/>
    <property type="evidence" value="ECO:0007669"/>
    <property type="project" value="UniProtKB-SubCell"/>
</dbReference>
<evidence type="ECO:0000256" key="4">
    <source>
        <dbReference type="ARBA" id="ARBA00022989"/>
    </source>
</evidence>
<keyword evidence="2" id="KW-1003">Cell membrane</keyword>
<dbReference type="InterPro" id="IPR008457">
    <property type="entry name" value="Cu-R_CopD_dom"/>
</dbReference>
<evidence type="ECO:0000259" key="7">
    <source>
        <dbReference type="Pfam" id="PF05425"/>
    </source>
</evidence>
<feature type="transmembrane region" description="Helical" evidence="6">
    <location>
        <begin position="201"/>
        <end position="221"/>
    </location>
</feature>
<dbReference type="AlphaFoldDB" id="A0A1B4LK36"/>
<feature type="transmembrane region" description="Helical" evidence="6">
    <location>
        <begin position="90"/>
        <end position="116"/>
    </location>
</feature>
<keyword evidence="4 6" id="KW-1133">Transmembrane helix</keyword>
<feature type="transmembrane region" description="Helical" evidence="6">
    <location>
        <begin position="123"/>
        <end position="139"/>
    </location>
</feature>
<dbReference type="EMBL" id="CP013422">
    <property type="protein sequence ID" value="AOJ77561.1"/>
    <property type="molecule type" value="Genomic_DNA"/>
</dbReference>
<dbReference type="GO" id="GO:0006825">
    <property type="term" value="P:copper ion transport"/>
    <property type="evidence" value="ECO:0007669"/>
    <property type="project" value="InterPro"/>
</dbReference>
<protein>
    <submittedName>
        <fullName evidence="8">Copper resistance protein CopD</fullName>
    </submittedName>
</protein>
<dbReference type="Proteomes" id="UP000243680">
    <property type="component" value="Chromosome 2"/>
</dbReference>
<proteinExistence type="predicted"/>
<evidence type="ECO:0000256" key="5">
    <source>
        <dbReference type="ARBA" id="ARBA00023136"/>
    </source>
</evidence>
<feature type="transmembrane region" description="Helical" evidence="6">
    <location>
        <begin position="233"/>
        <end position="252"/>
    </location>
</feature>
<evidence type="ECO:0000256" key="2">
    <source>
        <dbReference type="ARBA" id="ARBA00022475"/>
    </source>
</evidence>
<evidence type="ECO:0000313" key="9">
    <source>
        <dbReference type="Proteomes" id="UP000243680"/>
    </source>
</evidence>
<dbReference type="PANTHER" id="PTHR34820">
    <property type="entry name" value="INNER MEMBRANE PROTEIN YEBZ"/>
    <property type="match status" value="1"/>
</dbReference>
<evidence type="ECO:0000256" key="3">
    <source>
        <dbReference type="ARBA" id="ARBA00022692"/>
    </source>
</evidence>
<feature type="transmembrane region" description="Helical" evidence="6">
    <location>
        <begin position="159"/>
        <end position="180"/>
    </location>
</feature>
<evidence type="ECO:0000256" key="1">
    <source>
        <dbReference type="ARBA" id="ARBA00004651"/>
    </source>
</evidence>
<organism evidence="8 9">
    <name type="scientific">Burkholderia ubonensis</name>
    <dbReference type="NCBI Taxonomy" id="101571"/>
    <lineage>
        <taxon>Bacteria</taxon>
        <taxon>Pseudomonadati</taxon>
        <taxon>Pseudomonadota</taxon>
        <taxon>Betaproteobacteria</taxon>
        <taxon>Burkholderiales</taxon>
        <taxon>Burkholderiaceae</taxon>
        <taxon>Burkholderia</taxon>
        <taxon>Burkholderia cepacia complex</taxon>
    </lineage>
</organism>
<keyword evidence="5 6" id="KW-0472">Membrane</keyword>
<evidence type="ECO:0000256" key="6">
    <source>
        <dbReference type="SAM" id="Phobius"/>
    </source>
</evidence>
<comment type="subcellular location">
    <subcellularLocation>
        <location evidence="1">Cell membrane</location>
        <topology evidence="1">Multi-pass membrane protein</topology>
    </subcellularLocation>
</comment>
<dbReference type="InterPro" id="IPR032694">
    <property type="entry name" value="CopC/D"/>
</dbReference>
<gene>
    <name evidence="8" type="ORF">WJ35_20910</name>
</gene>